<proteinExistence type="predicted"/>
<dbReference type="AlphaFoldDB" id="A0AAV4RTK6"/>
<protein>
    <submittedName>
        <fullName evidence="1">Uncharacterized protein</fullName>
    </submittedName>
</protein>
<name>A0AAV4RTK6_CAEEX</name>
<sequence length="75" mass="8046">MPSVSFCKKNLLDPLPPAKGSTRHSMLIPGAGFPARPGIILGIIQDPALNDGLKPCGGPHRTTYPVRVQLEDHIH</sequence>
<accession>A0AAV4RTK6</accession>
<evidence type="ECO:0000313" key="1">
    <source>
        <dbReference type="EMBL" id="GIY24760.1"/>
    </source>
</evidence>
<dbReference type="Proteomes" id="UP001054945">
    <property type="component" value="Unassembled WGS sequence"/>
</dbReference>
<dbReference type="EMBL" id="BPLR01008446">
    <property type="protein sequence ID" value="GIY24760.1"/>
    <property type="molecule type" value="Genomic_DNA"/>
</dbReference>
<keyword evidence="2" id="KW-1185">Reference proteome</keyword>
<organism evidence="1 2">
    <name type="scientific">Caerostris extrusa</name>
    <name type="common">Bark spider</name>
    <name type="synonym">Caerostris bankana</name>
    <dbReference type="NCBI Taxonomy" id="172846"/>
    <lineage>
        <taxon>Eukaryota</taxon>
        <taxon>Metazoa</taxon>
        <taxon>Ecdysozoa</taxon>
        <taxon>Arthropoda</taxon>
        <taxon>Chelicerata</taxon>
        <taxon>Arachnida</taxon>
        <taxon>Araneae</taxon>
        <taxon>Araneomorphae</taxon>
        <taxon>Entelegynae</taxon>
        <taxon>Araneoidea</taxon>
        <taxon>Araneidae</taxon>
        <taxon>Caerostris</taxon>
    </lineage>
</organism>
<gene>
    <name evidence="1" type="ORF">CEXT_151141</name>
</gene>
<reference evidence="1 2" key="1">
    <citation type="submission" date="2021-06" db="EMBL/GenBank/DDBJ databases">
        <title>Caerostris extrusa draft genome.</title>
        <authorList>
            <person name="Kono N."/>
            <person name="Arakawa K."/>
        </authorList>
    </citation>
    <scope>NUCLEOTIDE SEQUENCE [LARGE SCALE GENOMIC DNA]</scope>
</reference>
<comment type="caution">
    <text evidence="1">The sequence shown here is derived from an EMBL/GenBank/DDBJ whole genome shotgun (WGS) entry which is preliminary data.</text>
</comment>
<evidence type="ECO:0000313" key="2">
    <source>
        <dbReference type="Proteomes" id="UP001054945"/>
    </source>
</evidence>